<name>A0ABR7DV64_9BACT</name>
<reference evidence="7 8" key="1">
    <citation type="submission" date="2020-08" db="EMBL/GenBank/DDBJ databases">
        <title>Genome public.</title>
        <authorList>
            <person name="Liu C."/>
            <person name="Sun Q."/>
        </authorList>
    </citation>
    <scope>NUCLEOTIDE SEQUENCE [LARGE SCALE GENOMIC DNA]</scope>
    <source>
        <strain evidence="7 8">NSJ-79</strain>
    </source>
</reference>
<dbReference type="PANTHER" id="PTHR19277:SF125">
    <property type="entry name" value="B6"/>
    <property type="match status" value="1"/>
</dbReference>
<feature type="domain" description="LamG-like jellyroll fold" evidence="6">
    <location>
        <begin position="2120"/>
        <end position="2248"/>
    </location>
</feature>
<accession>A0ABR7DV64</accession>
<protein>
    <recommendedName>
        <fullName evidence="6">LamG-like jellyroll fold domain-containing protein</fullName>
    </recommendedName>
</protein>
<sequence>MIINLQLRNEGKAEKNWPRFRFGVWLVLMLVLSAAKSYGQDSRLADKSNYLVTNNERNGYVSFQIPILDDQGNNEWVDANNKGYLYVTIKGGKPVKIMTYSSNSEHTDMPTAPAAMTLHIGSAVFKTTDGNKEGSAGKDYNYRFSRQGQYVTYMIFDWYYPPEYEGKVMDFSVGAYIAVYEGGTDNDYRFDGDIGTGGYNARDFSDPTLGAPTLSYTEVGKYQMTYNTTETPVKIWNSIANSWSNSTNKSGTLYAPIQDSKREYTFKVKYQLNQFYETNEHSVATTIKGFQQAKNFTAAEGANGNTLLTWSIVSENNCETGDNFEIQRAQKADFESPETVGTVDFDPNQTSYSFTDNSGNQNLNGTLYYRIRRTKQAASWGWSITQTAQITKDISHRNVVSATADRHEWSAASQAKISWDLEGIANNKVWSDGAELIVTRTMDYGKGTIKSVDLTASDEDIEKGYMIDNLDALCVKYSYTVRVKPGNTHFKAQEAVTATVTGDPIFPTEMGKVASLTVSKGYFPTYTSLQWTTDEKAIDQFQIMRRSVKEGQGEDDGWDILQTDAGGTQASYVYIDEHGLPGVVYEYQVRALTTCADETSVNRSEIVRGFRSPTGTISGQILFKYGDAMVGAEVLLTSAEPGLTTGQSLQFAGSTNSYMETTTAMTVPTDASIQLFVKPAAGNQNVTLLSWGRYRVGIQGGKAAISADGGANWQQTEAALPTNQFTQLTAVFDTDLSLYLYVDGEKVIETTASGHVGGSTEPANVTIGKSFNGYLDEIRLWERVLDEGKGDIKNTYNRLLTGNENGLVAYWRLNDPVTDETYDISYTGTNYHKNHAKLTGVKLSTDEHPTDGQLGLRGLTDGAGNYQITGVPYIGSQTSYVVTPSYTGHTFEPVSTTVTIGNQQPVAAGINFKDASAFTIRGYVFYENSTIPITGVTFSVDGVKVVGGNNSPVTTDANGQFSFSVPTGTHSVQIEKANHVFKDNGFLLDDNGLNFNYQDESLFTDVRFWDQTKVKLIGRVSGGTVEGNKPLGFSLSKNNLGDDTYLKLTLEGNTSAYLSTEKKDSTMTHYDGKHSNTVSYEQSYIKISPDRLTGEFTAWLYPEKYKVDEISVKGHGDLLSGTGQTLSLTDCFNEQTSEYMDGNEVTHRIIYNADYNYTRRVDPALTYVQLNRAGGKPLDYFGDKAFLMVTQTGDNEEIMLYDEGNKKYLFEHPIFHAATYHFRVSSHEDYYYNNVKEGEEIRVDQVPTQGGILKITNQMGTISQPANVELDDNGSADVEITVNNPDITGVSKGVKSLDFSVGGTNAQQLEAIVLGARVKGNSYVTAGPIRLFNILRDPPGSNSYSYCEKGQVYSYHSSYATGKAQSGSETVNSYFGPSITSGVGVMVTNEAINTVGVKSDHEVSSSDANSETFSITTTSRYQTSDDPLYVGADGDLFLGTTSNIQYGPADDITLMTKEEYQRLVDANHESVFGEGNGILQEVGNYVVAKRTALSVGVKHDTFFAYPQIFIKNTLMDNIRAVRNSLFAPYGTTEAQAKAMADVNNAPVYLTHRKADEEDYGEDNKINNNANGETVEEGGYASNGDSYTVILPSGSFEGTSDSIYVLNQSIRQWEALLEQNEKEKVSATDLISNYSIHAGALMEYAEEMSHVTEQTHTYNLIAGGGLLGDLGFKGGGVGVVVSIEELGYGTKDEESGSSSEETRSAGFVLADEGDDDFLSVNVYRVKAPGTENDDFNDKWDSDLGSYIKDKQYGSFVFLTQGGATSCPYEGELRTEYYNPGTVINKATSKIENPKISVEKPVISNVPSDQAATFVLNLYNESEIAEGCYFNLSIVDAANQQGAKFSIDGVPLADKRGILVNYGEPLQKTLEIRRGTEYDYEDLAVVISSQCQTDPTGFQDIIADTVYISAHFIPSSSDINIKSPTDKWTLNTQSSLDSTSGKYYIPLTIDGFDVNFQGFDHIEIQYKPSSGSDKDWTNICSFYNDSVPYKAATGEKAMIEGATISTRFYGAEDQKYDIRAVTFSKVGNEFVTKSSPIISGVKDTKRPVVFGNIQPADGVLGIEDEIRLTFNEEIAEGYMTDVKNFQVTAVRNGSNGDHSTSLTFDGASSYLATQAERNLTDKDFSVEMWVLPATLGQEMTLFSHGTTTNALELSIGADNSIQVSIGGKVYTSKPQSFKTSDWAHVAMTYKASNRQLSAYFGGTEVITGVQTSDPNTSIGPMLFGRSVKGGDYFAGKMHEARVWNKVVSSNEIMANKLTIYTGQEAGMLAYYPMNDGKGDRVTDKAQGATAWVYGADWSTLAGLSVAFKGDTLMAVNSSKVALTDAQDYTLEFWFKAAPGQKDAALVSNGKGVGDENNTNRNKVFVGFADNKLVFRNNGHEEVLSGKWDDDSWHHFAIAVNRNAGNAQVFLDGALNTFFDAGKLGGFSGTTLYLGARRWTKATQMVDTTDMYLKGQVDELRLWNMALPSTIINKNYNVCPKGTEMGLMMYLPFSKYIRNSANVQEMVFSGEDMVTDSTLVTAGSRLASEEKAPVRAKGPEVSIPFTFVVNKDALVINLMDTPEALEKTVVNFTVKDVSDLNGNLMQSPVTWSAYINRNQLKWSKPSITKEKKLYAPMSFTVDVENQGGTEKNFTIEGLPAWLKADPEYGTIDPLGRQTILFTVDEGTNVGRYDEVVYVKGDNNVSEALPVTLKVFDEQPDWTVDPADFKYNMNIYGKLRVNKLFSTDAEDMIAVFDGGRCVGVANNQYADKNDMWYVFLTVYGNEIRGSESLSFRVWDASTGTVYDAWSDSPITFGSNSVVGTASTPVIFDAEERVVQNINLTEGWNWVSFNVKSDTPDLATILKNTMLAGDEQVKDEAMGSFAAYDQESKTWLGNNIVFDNKHMYLIQSSVAQKLSVSGIAIKEKEDLTIPVANNWNYISYLPMTNLPIGEALSGYNAKEGDIVKSQNAFSMYVVKTGWLGNLTYMEPGKGYMLLNNGESTSLVYPDMMGGSGLRSTGVLTRSGDAMTTGTGYADTRFEANMSVVATVAESLPVYAGDKLQAYVGGELRGEALLTEDPYDGRPLYFVSIGGDRNESVSFALERGGEIIAETSPMFDYRVNNVQGSIEQPVILDFVNDLQISVYPNPFERELNFVMNTQPGDKVGIYLYTMAGQMIHRHSETSVNGGYLHYRWECYEDLARTVYMAVVVVNGQKHVYKVKRK</sequence>
<dbReference type="InterPro" id="IPR051360">
    <property type="entry name" value="Neuronal_Pentraxin_Related"/>
</dbReference>
<evidence type="ECO:0000256" key="3">
    <source>
        <dbReference type="ARBA" id="ARBA00022729"/>
    </source>
</evidence>
<evidence type="ECO:0000256" key="5">
    <source>
        <dbReference type="ARBA" id="ARBA00023157"/>
    </source>
</evidence>
<organism evidence="7 8">
    <name type="scientific">Parabacteroides hominis</name>
    <dbReference type="NCBI Taxonomy" id="2763057"/>
    <lineage>
        <taxon>Bacteria</taxon>
        <taxon>Pseudomonadati</taxon>
        <taxon>Bacteroidota</taxon>
        <taxon>Bacteroidia</taxon>
        <taxon>Bacteroidales</taxon>
        <taxon>Tannerellaceae</taxon>
        <taxon>Parabacteroides</taxon>
    </lineage>
</organism>
<evidence type="ECO:0000256" key="1">
    <source>
        <dbReference type="ARBA" id="ARBA00001913"/>
    </source>
</evidence>
<keyword evidence="5" id="KW-1015">Disulfide bond</keyword>
<keyword evidence="2" id="KW-0479">Metal-binding</keyword>
<keyword evidence="8" id="KW-1185">Reference proteome</keyword>
<feature type="domain" description="LamG-like jellyroll fold" evidence="6">
    <location>
        <begin position="669"/>
        <end position="788"/>
    </location>
</feature>
<keyword evidence="3" id="KW-0732">Signal</keyword>
<dbReference type="Gene3D" id="2.60.40.1120">
    <property type="entry name" value="Carboxypeptidase-like, regulatory domain"/>
    <property type="match status" value="1"/>
</dbReference>
<dbReference type="InterPro" id="IPR006558">
    <property type="entry name" value="LamG-like"/>
</dbReference>
<proteinExistence type="predicted"/>
<dbReference type="Gene3D" id="2.60.120.200">
    <property type="match status" value="3"/>
</dbReference>
<dbReference type="SUPFAM" id="SSF49899">
    <property type="entry name" value="Concanavalin A-like lectins/glucanases"/>
    <property type="match status" value="3"/>
</dbReference>
<dbReference type="PANTHER" id="PTHR19277">
    <property type="entry name" value="PENTRAXIN"/>
    <property type="match status" value="1"/>
</dbReference>
<comment type="caution">
    <text evidence="7">The sequence shown here is derived from an EMBL/GenBank/DDBJ whole genome shotgun (WGS) entry which is preliminary data.</text>
</comment>
<evidence type="ECO:0000313" key="8">
    <source>
        <dbReference type="Proteomes" id="UP000651475"/>
    </source>
</evidence>
<gene>
    <name evidence="7" type="ORF">H8S65_18450</name>
</gene>
<dbReference type="EMBL" id="JACOOJ010000046">
    <property type="protein sequence ID" value="MBC5634728.1"/>
    <property type="molecule type" value="Genomic_DNA"/>
</dbReference>
<dbReference type="RefSeq" id="WP_186931314.1">
    <property type="nucleotide sequence ID" value="NZ_JACOOJ010000046.1"/>
</dbReference>
<dbReference type="Pfam" id="PF13385">
    <property type="entry name" value="Laminin_G_3"/>
    <property type="match status" value="3"/>
</dbReference>
<keyword evidence="4" id="KW-0106">Calcium</keyword>
<comment type="cofactor">
    <cofactor evidence="1">
        <name>Ca(2+)</name>
        <dbReference type="ChEBI" id="CHEBI:29108"/>
    </cofactor>
</comment>
<dbReference type="InterPro" id="IPR013320">
    <property type="entry name" value="ConA-like_dom_sf"/>
</dbReference>
<dbReference type="Proteomes" id="UP000651475">
    <property type="component" value="Unassembled WGS sequence"/>
</dbReference>
<evidence type="ECO:0000256" key="4">
    <source>
        <dbReference type="ARBA" id="ARBA00022837"/>
    </source>
</evidence>
<dbReference type="SMART" id="SM00560">
    <property type="entry name" value="LamGL"/>
    <property type="match status" value="2"/>
</dbReference>
<dbReference type="InterPro" id="IPR008969">
    <property type="entry name" value="CarboxyPept-like_regulatory"/>
</dbReference>
<evidence type="ECO:0000259" key="6">
    <source>
        <dbReference type="SMART" id="SM00560"/>
    </source>
</evidence>
<evidence type="ECO:0000256" key="2">
    <source>
        <dbReference type="ARBA" id="ARBA00022723"/>
    </source>
</evidence>
<evidence type="ECO:0000313" key="7">
    <source>
        <dbReference type="EMBL" id="MBC5634728.1"/>
    </source>
</evidence>
<dbReference type="SUPFAM" id="SSF49464">
    <property type="entry name" value="Carboxypeptidase regulatory domain-like"/>
    <property type="match status" value="1"/>
</dbReference>